<evidence type="ECO:0000259" key="2">
    <source>
        <dbReference type="PROSITE" id="PS51819"/>
    </source>
</evidence>
<dbReference type="RefSeq" id="WP_345726034.1">
    <property type="nucleotide sequence ID" value="NZ_BAAAYN010000001.1"/>
</dbReference>
<dbReference type="Pfam" id="PF14696">
    <property type="entry name" value="Glyoxalase_5"/>
    <property type="match status" value="1"/>
</dbReference>
<dbReference type="PROSITE" id="PS51819">
    <property type="entry name" value="VOC"/>
    <property type="match status" value="1"/>
</dbReference>
<keyword evidence="1" id="KW-0456">Lyase</keyword>
<name>A0ABP6SP99_9ACTN</name>
<comment type="pathway">
    <text evidence="1">Aromatic compound metabolism; 3,4-dihydroxybenzoate biosynthesis.</text>
</comment>
<feature type="binding site" evidence="1">
    <location>
        <position position="139"/>
    </location>
    <ligand>
        <name>a divalent metal cation</name>
        <dbReference type="ChEBI" id="CHEBI:60240"/>
        <note>catalytic</note>
    </ligand>
</feature>
<dbReference type="PANTHER" id="PTHR12110:SF21">
    <property type="entry name" value="XYLOSE ISOMERASE-LIKE TIM BARREL DOMAIN-CONTAINING PROTEIN"/>
    <property type="match status" value="1"/>
</dbReference>
<dbReference type="Pfam" id="PF01261">
    <property type="entry name" value="AP_endonuc_2"/>
    <property type="match status" value="1"/>
</dbReference>
<reference evidence="4" key="1">
    <citation type="journal article" date="2019" name="Int. J. Syst. Evol. Microbiol.">
        <title>The Global Catalogue of Microorganisms (GCM) 10K type strain sequencing project: providing services to taxonomists for standard genome sequencing and annotation.</title>
        <authorList>
            <consortium name="The Broad Institute Genomics Platform"/>
            <consortium name="The Broad Institute Genome Sequencing Center for Infectious Disease"/>
            <person name="Wu L."/>
            <person name="Ma J."/>
        </authorList>
    </citation>
    <scope>NUCLEOTIDE SEQUENCE [LARGE SCALE GENOMIC DNA]</scope>
    <source>
        <strain evidence="4">JCM 9458</strain>
    </source>
</reference>
<dbReference type="InterPro" id="IPR013022">
    <property type="entry name" value="Xyl_isomerase-like_TIM-brl"/>
</dbReference>
<feature type="domain" description="VOC" evidence="2">
    <location>
        <begin position="467"/>
        <end position="613"/>
    </location>
</feature>
<sequence>MRRDHLRTALATVCLSGTLEDKLVAASDAGFDGVEIFEPDLVAAPMRPGDVRVRCADLGLSVDLYQPFRDLDSNDPDRFAANLRRAERKFDVMAELGADTVLVCSSVSPDAVTDDDRLAEQLATLAERAGRRGMRIAYEALAWGAHVNTYEHSWDVVARADHPALGLCLDSFHILSRGSDPAPIAEIPGEKLFFLQLADAPHLSMDVLQWSRHHRLFPGQGAFDLPAFLRPVLAAGYAGPLSLEVFNDVFRQADPVPTAVDARRSLLALAEATALADAAPTGAADAAPTGAAGAGAALAGVAPTGAGLGAARRAVVVDPVAAPAPPLAGHAFVELTAEPTEADQLAEVLDSLGFVRTGRHRTKPVERWEQGRARVLINAGSRGGAAALGALAVESADPPAAARRAQRLLAPLLPRERGPAEADLAAVGAPDGTPLFFCRTGASGPGGWSSDFVPTGETAGDGFGITGIDHVGLSEPFDHFDEAALFYRSVLGLTPVSAGEFAAPFGLIRGRALTDDARTVRLALTVARLRRGDWAPAVADPQYVAFATDDVLATARAARAAGAPLLAIPDNYYDDLGSRLELPPDRLAAYRELGVLHTVDHPDGGVYLQVGTELLGGRLFLLLVQRVDGYDGYGWADAPVRMAAHRRNRLARATG</sequence>
<dbReference type="InterPro" id="IPR004360">
    <property type="entry name" value="Glyas_Fos-R_dOase_dom"/>
</dbReference>
<dbReference type="GO" id="GO:0016853">
    <property type="term" value="F:isomerase activity"/>
    <property type="evidence" value="ECO:0007669"/>
    <property type="project" value="UniProtKB-KW"/>
</dbReference>
<gene>
    <name evidence="3" type="ORF">GCM10020369_02560</name>
</gene>
<proteinExistence type="inferred from homology"/>
<comment type="function">
    <text evidence="1">Catalyzes the conversion of 3-dehydroshikimate to protocatechuate (3,4-dihydroxybenzoate), a common intermediate of quinate and shikimate degradation pathways.</text>
</comment>
<dbReference type="Proteomes" id="UP001501676">
    <property type="component" value="Unassembled WGS sequence"/>
</dbReference>
<keyword evidence="4" id="KW-1185">Reference proteome</keyword>
<dbReference type="InterPro" id="IPR037523">
    <property type="entry name" value="VOC_core"/>
</dbReference>
<organism evidence="3 4">
    <name type="scientific">Cryptosporangium minutisporangium</name>
    <dbReference type="NCBI Taxonomy" id="113569"/>
    <lineage>
        <taxon>Bacteria</taxon>
        <taxon>Bacillati</taxon>
        <taxon>Actinomycetota</taxon>
        <taxon>Actinomycetes</taxon>
        <taxon>Cryptosporangiales</taxon>
        <taxon>Cryptosporangiaceae</taxon>
        <taxon>Cryptosporangium</taxon>
    </lineage>
</organism>
<dbReference type="Gene3D" id="3.20.20.150">
    <property type="entry name" value="Divalent-metal-dependent TIM barrel enzymes"/>
    <property type="match status" value="1"/>
</dbReference>
<evidence type="ECO:0000313" key="3">
    <source>
        <dbReference type="EMBL" id="GAA3382082.1"/>
    </source>
</evidence>
<dbReference type="EC" id="4.2.1.118" evidence="1"/>
<dbReference type="InterPro" id="IPR043700">
    <property type="entry name" value="DSD"/>
</dbReference>
<comment type="caution">
    <text evidence="1">Lacks conserved residue(s) required for the propagation of feature annotation.</text>
</comment>
<dbReference type="SUPFAM" id="SSF54593">
    <property type="entry name" value="Glyoxalase/Bleomycin resistance protein/Dihydroxybiphenyl dioxygenase"/>
    <property type="match status" value="1"/>
</dbReference>
<feature type="binding site" evidence="1">
    <location>
        <position position="244"/>
    </location>
    <ligand>
        <name>a divalent metal cation</name>
        <dbReference type="ChEBI" id="CHEBI:60240"/>
        <note>catalytic</note>
    </ligand>
</feature>
<comment type="catalytic activity">
    <reaction evidence="1">
        <text>3-dehydroshikimate = 3,4-dihydroxybenzoate + H2O</text>
        <dbReference type="Rhea" id="RHEA:24848"/>
        <dbReference type="ChEBI" id="CHEBI:15377"/>
        <dbReference type="ChEBI" id="CHEBI:16630"/>
        <dbReference type="ChEBI" id="CHEBI:36241"/>
        <dbReference type="EC" id="4.2.1.118"/>
    </reaction>
</comment>
<dbReference type="HAMAP" id="MF_02238">
    <property type="entry name" value="DSD"/>
    <property type="match status" value="1"/>
</dbReference>
<keyword evidence="3" id="KW-0413">Isomerase</keyword>
<protein>
    <recommendedName>
        <fullName evidence="1">3-dehydroshikimate dehydratase</fullName>
        <shortName evidence="1">DSD</shortName>
        <ecNumber evidence="1">4.2.1.118</ecNumber>
    </recommendedName>
</protein>
<dbReference type="InterPro" id="IPR036237">
    <property type="entry name" value="Xyl_isomerase-like_sf"/>
</dbReference>
<feature type="binding site" evidence="1">
    <location>
        <position position="196"/>
    </location>
    <ligand>
        <name>a divalent metal cation</name>
        <dbReference type="ChEBI" id="CHEBI:60240"/>
        <note>catalytic</note>
    </ligand>
</feature>
<dbReference type="PANTHER" id="PTHR12110">
    <property type="entry name" value="HYDROXYPYRUVATE ISOMERASE"/>
    <property type="match status" value="1"/>
</dbReference>
<comment type="cofactor">
    <cofactor evidence="1">
        <name>a divalent metal cation</name>
        <dbReference type="ChEBI" id="CHEBI:60240"/>
    </cofactor>
</comment>
<accession>A0ABP6SP99</accession>
<dbReference type="InterPro" id="IPR050312">
    <property type="entry name" value="IolE/XylAMocC-like"/>
</dbReference>
<evidence type="ECO:0000256" key="1">
    <source>
        <dbReference type="HAMAP-Rule" id="MF_02238"/>
    </source>
</evidence>
<feature type="binding site" evidence="1">
    <location>
        <position position="170"/>
    </location>
    <ligand>
        <name>a divalent metal cation</name>
        <dbReference type="ChEBI" id="CHEBI:60240"/>
        <note>catalytic</note>
    </ligand>
</feature>
<dbReference type="InterPro" id="IPR029068">
    <property type="entry name" value="Glyas_Bleomycin-R_OHBP_Dase"/>
</dbReference>
<dbReference type="SUPFAM" id="SSF51658">
    <property type="entry name" value="Xylose isomerase-like"/>
    <property type="match status" value="1"/>
</dbReference>
<dbReference type="Pfam" id="PF00903">
    <property type="entry name" value="Glyoxalase"/>
    <property type="match status" value="1"/>
</dbReference>
<dbReference type="EMBL" id="BAAAYN010000001">
    <property type="protein sequence ID" value="GAA3382082.1"/>
    <property type="molecule type" value="Genomic_DNA"/>
</dbReference>
<evidence type="ECO:0000313" key="4">
    <source>
        <dbReference type="Proteomes" id="UP001501676"/>
    </source>
</evidence>
<keyword evidence="1" id="KW-0479">Metal-binding</keyword>
<dbReference type="Gene3D" id="3.10.180.10">
    <property type="entry name" value="2,3-Dihydroxybiphenyl 1,2-Dioxygenase, domain 1"/>
    <property type="match status" value="2"/>
</dbReference>
<comment type="caution">
    <text evidence="3">The sequence shown here is derived from an EMBL/GenBank/DDBJ whole genome shotgun (WGS) entry which is preliminary data.</text>
</comment>
<comment type="similarity">
    <text evidence="1">Belongs to the bacterial two-domain DSD family.</text>
</comment>